<reference evidence="2 3" key="1">
    <citation type="journal article" date="2023" name="Hortic Res">
        <title>Pangenome of water caltrop reveals structural variations and asymmetric subgenome divergence after allopolyploidization.</title>
        <authorList>
            <person name="Zhang X."/>
            <person name="Chen Y."/>
            <person name="Wang L."/>
            <person name="Yuan Y."/>
            <person name="Fang M."/>
            <person name="Shi L."/>
            <person name="Lu R."/>
            <person name="Comes H.P."/>
            <person name="Ma Y."/>
            <person name="Chen Y."/>
            <person name="Huang G."/>
            <person name="Zhou Y."/>
            <person name="Zheng Z."/>
            <person name="Qiu Y."/>
        </authorList>
    </citation>
    <scope>NUCLEOTIDE SEQUENCE [LARGE SCALE GENOMIC DNA]</scope>
    <source>
        <tissue evidence="2">Roots</tissue>
    </source>
</reference>
<organism evidence="2 3">
    <name type="scientific">Trapa incisa</name>
    <dbReference type="NCBI Taxonomy" id="236973"/>
    <lineage>
        <taxon>Eukaryota</taxon>
        <taxon>Viridiplantae</taxon>
        <taxon>Streptophyta</taxon>
        <taxon>Embryophyta</taxon>
        <taxon>Tracheophyta</taxon>
        <taxon>Spermatophyta</taxon>
        <taxon>Magnoliopsida</taxon>
        <taxon>eudicotyledons</taxon>
        <taxon>Gunneridae</taxon>
        <taxon>Pentapetalae</taxon>
        <taxon>rosids</taxon>
        <taxon>malvids</taxon>
        <taxon>Myrtales</taxon>
        <taxon>Lythraceae</taxon>
        <taxon>Trapa</taxon>
    </lineage>
</organism>
<feature type="compositionally biased region" description="Low complexity" evidence="1">
    <location>
        <begin position="1"/>
        <end position="13"/>
    </location>
</feature>
<gene>
    <name evidence="2" type="ORF">SAY87_023629</name>
</gene>
<dbReference type="AlphaFoldDB" id="A0AAN7QUF4"/>
<dbReference type="Proteomes" id="UP001345219">
    <property type="component" value="Chromosome 18"/>
</dbReference>
<evidence type="ECO:0000256" key="1">
    <source>
        <dbReference type="SAM" id="MobiDB-lite"/>
    </source>
</evidence>
<evidence type="ECO:0000313" key="2">
    <source>
        <dbReference type="EMBL" id="KAK4775668.1"/>
    </source>
</evidence>
<proteinExistence type="predicted"/>
<protein>
    <submittedName>
        <fullName evidence="2">Uncharacterized protein</fullName>
    </submittedName>
</protein>
<dbReference type="GO" id="GO:0005737">
    <property type="term" value="C:cytoplasm"/>
    <property type="evidence" value="ECO:0007669"/>
    <property type="project" value="TreeGrafter"/>
</dbReference>
<sequence>MSNKSMVSSAVSSGLLRKQPSRLRRRAPTSLRIASPVLHWNAAIPLLSPVASSSTPTEQIYHPAAARPPEIMLRQPESKSTVFKTWHHPAASFCSDPAPMVFSFSPV</sequence>
<name>A0AAN7QUF4_9MYRT</name>
<keyword evidence="3" id="KW-1185">Reference proteome</keyword>
<dbReference type="GO" id="GO:0005634">
    <property type="term" value="C:nucleus"/>
    <property type="evidence" value="ECO:0007669"/>
    <property type="project" value="TreeGrafter"/>
</dbReference>
<evidence type="ECO:0000313" key="3">
    <source>
        <dbReference type="Proteomes" id="UP001345219"/>
    </source>
</evidence>
<comment type="caution">
    <text evidence="2">The sequence shown here is derived from an EMBL/GenBank/DDBJ whole genome shotgun (WGS) entry which is preliminary data.</text>
</comment>
<dbReference type="PANTHER" id="PTHR33912">
    <property type="entry name" value="OS01G0939400 PROTEIN"/>
    <property type="match status" value="1"/>
</dbReference>
<feature type="region of interest" description="Disordered" evidence="1">
    <location>
        <begin position="1"/>
        <end position="28"/>
    </location>
</feature>
<dbReference type="InterPro" id="IPR040381">
    <property type="entry name" value="At4g14450-like"/>
</dbReference>
<dbReference type="EMBL" id="JAXIOK010000003">
    <property type="protein sequence ID" value="KAK4775668.1"/>
    <property type="molecule type" value="Genomic_DNA"/>
</dbReference>
<dbReference type="PANTHER" id="PTHR33912:SF2">
    <property type="entry name" value="PUTATIVE-RELATED"/>
    <property type="match status" value="1"/>
</dbReference>
<accession>A0AAN7QUF4</accession>